<name>A0A1H7MST6_9GAMM</name>
<dbReference type="Proteomes" id="UP000199297">
    <property type="component" value="Unassembled WGS sequence"/>
</dbReference>
<dbReference type="STRING" id="641665.GCA_002104455_03297"/>
<dbReference type="OrthoDB" id="9792500at2"/>
<dbReference type="RefSeq" id="WP_085284802.1">
    <property type="nucleotide sequence ID" value="NZ_FOBI01000006.1"/>
</dbReference>
<dbReference type="SUPFAM" id="SSF52402">
    <property type="entry name" value="Adenine nucleotide alpha hydrolases-like"/>
    <property type="match status" value="1"/>
</dbReference>
<dbReference type="Pfam" id="PF00582">
    <property type="entry name" value="Usp"/>
    <property type="match status" value="1"/>
</dbReference>
<dbReference type="InterPro" id="IPR006015">
    <property type="entry name" value="Universal_stress_UspA"/>
</dbReference>
<dbReference type="AlphaFoldDB" id="A0A1H7MST6"/>
<proteinExistence type="inferred from homology"/>
<dbReference type="CDD" id="cd00293">
    <property type="entry name" value="USP-like"/>
    <property type="match status" value="1"/>
</dbReference>
<comment type="similarity">
    <text evidence="1">Belongs to the universal stress protein A family.</text>
</comment>
<protein>
    <submittedName>
        <fullName evidence="3">Nucleotide-binding universal stress protein, UspA family</fullName>
    </submittedName>
</protein>
<gene>
    <name evidence="3" type="ORF">SAMN05216262_106121</name>
</gene>
<sequence length="145" mass="15947">MSKPLYLVAIDGSECSLRAVEHAMDMAVKSQANVKILTVKDWSYLQPMVIRGVAPPILDQATEEKNTIAQLLTPLAEKYANLNLDISTELLWGDPVLVIMQEINKLSVDMLFVGRQGRSSIVDILLGSVANKLAHRVDIPIVLVP</sequence>
<accession>A0A1H7MST6</accession>
<dbReference type="Gene3D" id="3.40.50.620">
    <property type="entry name" value="HUPs"/>
    <property type="match status" value="1"/>
</dbReference>
<evidence type="ECO:0000313" key="4">
    <source>
        <dbReference type="Proteomes" id="UP000199297"/>
    </source>
</evidence>
<dbReference type="PANTHER" id="PTHR46268:SF6">
    <property type="entry name" value="UNIVERSAL STRESS PROTEIN UP12"/>
    <property type="match status" value="1"/>
</dbReference>
<dbReference type="PRINTS" id="PR01438">
    <property type="entry name" value="UNVRSLSTRESS"/>
</dbReference>
<dbReference type="InterPro" id="IPR014729">
    <property type="entry name" value="Rossmann-like_a/b/a_fold"/>
</dbReference>
<dbReference type="EMBL" id="FOBI01000006">
    <property type="protein sequence ID" value="SEL14322.1"/>
    <property type="molecule type" value="Genomic_DNA"/>
</dbReference>
<evidence type="ECO:0000256" key="1">
    <source>
        <dbReference type="ARBA" id="ARBA00008791"/>
    </source>
</evidence>
<keyword evidence="4" id="KW-1185">Reference proteome</keyword>
<dbReference type="InterPro" id="IPR006016">
    <property type="entry name" value="UspA"/>
</dbReference>
<evidence type="ECO:0000259" key="2">
    <source>
        <dbReference type="Pfam" id="PF00582"/>
    </source>
</evidence>
<organism evidence="3 4">
    <name type="scientific">Colwellia chukchiensis</name>
    <dbReference type="NCBI Taxonomy" id="641665"/>
    <lineage>
        <taxon>Bacteria</taxon>
        <taxon>Pseudomonadati</taxon>
        <taxon>Pseudomonadota</taxon>
        <taxon>Gammaproteobacteria</taxon>
        <taxon>Alteromonadales</taxon>
        <taxon>Colwelliaceae</taxon>
        <taxon>Colwellia</taxon>
    </lineage>
</organism>
<reference evidence="4" key="1">
    <citation type="submission" date="2016-10" db="EMBL/GenBank/DDBJ databases">
        <authorList>
            <person name="Varghese N."/>
            <person name="Submissions S."/>
        </authorList>
    </citation>
    <scope>NUCLEOTIDE SEQUENCE [LARGE SCALE GENOMIC DNA]</scope>
    <source>
        <strain evidence="4">CGMCC 1.9127</strain>
    </source>
</reference>
<dbReference type="PANTHER" id="PTHR46268">
    <property type="entry name" value="STRESS RESPONSE PROTEIN NHAX"/>
    <property type="match status" value="1"/>
</dbReference>
<feature type="domain" description="UspA" evidence="2">
    <location>
        <begin position="7"/>
        <end position="145"/>
    </location>
</feature>
<evidence type="ECO:0000313" key="3">
    <source>
        <dbReference type="EMBL" id="SEL14322.1"/>
    </source>
</evidence>